<evidence type="ECO:0000256" key="1">
    <source>
        <dbReference type="ARBA" id="ARBA00010531"/>
    </source>
</evidence>
<dbReference type="InterPro" id="IPR023674">
    <property type="entry name" value="Ribosomal_uL1-like"/>
</dbReference>
<dbReference type="PROSITE" id="PS01199">
    <property type="entry name" value="RIBOSOMAL_L1"/>
    <property type="match status" value="1"/>
</dbReference>
<evidence type="ECO:0000256" key="4">
    <source>
        <dbReference type="ARBA" id="ARBA00022980"/>
    </source>
</evidence>
<comment type="caution">
    <text evidence="8">The sequence shown here is derived from an EMBL/GenBank/DDBJ whole genome shotgun (WGS) entry which is preliminary data.</text>
</comment>
<sequence length="315" mass="34956">MGTTRIKVIDLSSGDKEIKTSRKHAEKLTGAAKIKQPEKKKKIEKEEIKPQGDEKAEKPEEKSAEVAQKEVKEEKIKEKKVEEKKHEKATKKQAEQKHQRSKKYKEAKKHIENKPYKVEDAIALLPDTSTVKFDPAVEIHLNVADKNIKGNVTFPHSFKTEQKKQKYLIFSDSKKDVKGADVIWGNDATIAEIESGKLKAGRAFDQVISTPKFMAKLAKIAKILGPKGMMPNPKNGTVTEDFEKVTSATNNSGYSYKTDPMAPIVHAKIGKLSQKSVELEENLKTLIAAIGVSKIKKATLTSTMGPAVKLDVASL</sequence>
<evidence type="ECO:0000256" key="2">
    <source>
        <dbReference type="ARBA" id="ARBA00022491"/>
    </source>
</evidence>
<evidence type="ECO:0000313" key="8">
    <source>
        <dbReference type="EMBL" id="OGD88333.1"/>
    </source>
</evidence>
<evidence type="ECO:0000256" key="3">
    <source>
        <dbReference type="ARBA" id="ARBA00022845"/>
    </source>
</evidence>
<feature type="compositionally biased region" description="Basic and acidic residues" evidence="7">
    <location>
        <begin position="35"/>
        <end position="98"/>
    </location>
</feature>
<organism evidence="8 9">
    <name type="scientific">Candidatus Curtissbacteria bacterium RIFCSPHIGHO2_02_FULL_40_16b</name>
    <dbReference type="NCBI Taxonomy" id="1797714"/>
    <lineage>
        <taxon>Bacteria</taxon>
        <taxon>Candidatus Curtissiibacteriota</taxon>
    </lineage>
</organism>
<feature type="region of interest" description="Disordered" evidence="7">
    <location>
        <begin position="1"/>
        <end position="107"/>
    </location>
</feature>
<dbReference type="GO" id="GO:0006417">
    <property type="term" value="P:regulation of translation"/>
    <property type="evidence" value="ECO:0007669"/>
    <property type="project" value="UniProtKB-KW"/>
</dbReference>
<dbReference type="EMBL" id="MFBD01000031">
    <property type="protein sequence ID" value="OGD88333.1"/>
    <property type="molecule type" value="Genomic_DNA"/>
</dbReference>
<dbReference type="InterPro" id="IPR023673">
    <property type="entry name" value="Ribosomal_uL1_CS"/>
</dbReference>
<dbReference type="Pfam" id="PF00687">
    <property type="entry name" value="Ribosomal_L1"/>
    <property type="match status" value="1"/>
</dbReference>
<accession>A0A1F5G8W5</accession>
<reference evidence="8 9" key="1">
    <citation type="journal article" date="2016" name="Nat. Commun.">
        <title>Thousands of microbial genomes shed light on interconnected biogeochemical processes in an aquifer system.</title>
        <authorList>
            <person name="Anantharaman K."/>
            <person name="Brown C.T."/>
            <person name="Hug L.A."/>
            <person name="Sharon I."/>
            <person name="Castelle C.J."/>
            <person name="Probst A.J."/>
            <person name="Thomas B.C."/>
            <person name="Singh A."/>
            <person name="Wilkins M.J."/>
            <person name="Karaoz U."/>
            <person name="Brodie E.L."/>
            <person name="Williams K.H."/>
            <person name="Hubbard S.S."/>
            <person name="Banfield J.F."/>
        </authorList>
    </citation>
    <scope>NUCLEOTIDE SEQUENCE [LARGE SCALE GENOMIC DNA]</scope>
</reference>
<dbReference type="GO" id="GO:0005840">
    <property type="term" value="C:ribosome"/>
    <property type="evidence" value="ECO:0007669"/>
    <property type="project" value="UniProtKB-KW"/>
</dbReference>
<dbReference type="Proteomes" id="UP000177369">
    <property type="component" value="Unassembled WGS sequence"/>
</dbReference>
<protein>
    <recommendedName>
        <fullName evidence="6">Ribosomal protein</fullName>
    </recommendedName>
</protein>
<dbReference type="Gene3D" id="3.30.190.20">
    <property type="match status" value="1"/>
</dbReference>
<dbReference type="Gene3D" id="3.40.50.790">
    <property type="match status" value="1"/>
</dbReference>
<gene>
    <name evidence="8" type="ORF">A3D04_03480</name>
</gene>
<evidence type="ECO:0000256" key="6">
    <source>
        <dbReference type="RuleBase" id="RU000659"/>
    </source>
</evidence>
<dbReference type="PANTHER" id="PTHR36427:SF3">
    <property type="entry name" value="LARGE RIBOSOMAL SUBUNIT PROTEIN UL1M"/>
    <property type="match status" value="1"/>
</dbReference>
<dbReference type="InterPro" id="IPR028364">
    <property type="entry name" value="Ribosomal_uL1/biogenesis"/>
</dbReference>
<dbReference type="AlphaFoldDB" id="A0A1F5G8W5"/>
<proteinExistence type="inferred from homology"/>
<keyword evidence="4 6" id="KW-0689">Ribosomal protein</keyword>
<keyword evidence="2" id="KW-0678">Repressor</keyword>
<dbReference type="SUPFAM" id="SSF56808">
    <property type="entry name" value="Ribosomal protein L1"/>
    <property type="match status" value="1"/>
</dbReference>
<dbReference type="STRING" id="1797714.A3D04_03480"/>
<name>A0A1F5G8W5_9BACT</name>
<dbReference type="PANTHER" id="PTHR36427">
    <property type="entry name" value="54S RIBOSOMAL PROTEIN L1, MITOCHONDRIAL"/>
    <property type="match status" value="1"/>
</dbReference>
<evidence type="ECO:0000313" key="9">
    <source>
        <dbReference type="Proteomes" id="UP000177369"/>
    </source>
</evidence>
<comment type="similarity">
    <text evidence="1 6">Belongs to the universal ribosomal protein uL1 family.</text>
</comment>
<dbReference type="GO" id="GO:1990904">
    <property type="term" value="C:ribonucleoprotein complex"/>
    <property type="evidence" value="ECO:0007669"/>
    <property type="project" value="UniProtKB-KW"/>
</dbReference>
<keyword evidence="3" id="KW-0810">Translation regulation</keyword>
<keyword evidence="5 6" id="KW-0687">Ribonucleoprotein</keyword>
<evidence type="ECO:0000256" key="7">
    <source>
        <dbReference type="SAM" id="MobiDB-lite"/>
    </source>
</evidence>
<dbReference type="CDD" id="cd00403">
    <property type="entry name" value="Ribosomal_L1"/>
    <property type="match status" value="1"/>
</dbReference>
<evidence type="ECO:0000256" key="5">
    <source>
        <dbReference type="ARBA" id="ARBA00023274"/>
    </source>
</evidence>
<dbReference type="InterPro" id="IPR016095">
    <property type="entry name" value="Ribosomal_uL1_3-a/b-sand"/>
</dbReference>